<organism evidence="1 2">
    <name type="scientific">Puccinia graminis f. sp. tritici</name>
    <dbReference type="NCBI Taxonomy" id="56615"/>
    <lineage>
        <taxon>Eukaryota</taxon>
        <taxon>Fungi</taxon>
        <taxon>Dikarya</taxon>
        <taxon>Basidiomycota</taxon>
        <taxon>Pucciniomycotina</taxon>
        <taxon>Pucciniomycetes</taxon>
        <taxon>Pucciniales</taxon>
        <taxon>Pucciniaceae</taxon>
        <taxon>Puccinia</taxon>
    </lineage>
</organism>
<proteinExistence type="predicted"/>
<reference evidence="1 2" key="1">
    <citation type="submission" date="2019-05" db="EMBL/GenBank/DDBJ databases">
        <title>Emergence of the Ug99 lineage of the wheat stem rust pathogen through somatic hybridization.</title>
        <authorList>
            <person name="Li F."/>
            <person name="Upadhyaya N.M."/>
            <person name="Sperschneider J."/>
            <person name="Matny O."/>
            <person name="Nguyen-Phuc H."/>
            <person name="Mago R."/>
            <person name="Raley C."/>
            <person name="Miller M.E."/>
            <person name="Silverstein K.A.T."/>
            <person name="Henningsen E."/>
            <person name="Hirsch C.D."/>
            <person name="Visser B."/>
            <person name="Pretorius Z.A."/>
            <person name="Steffenson B.J."/>
            <person name="Schwessinger B."/>
            <person name="Dodds P.N."/>
            <person name="Figueroa M."/>
        </authorList>
    </citation>
    <scope>NUCLEOTIDE SEQUENCE [LARGE SCALE GENOMIC DNA]</scope>
    <source>
        <strain evidence="1 2">Ug99</strain>
    </source>
</reference>
<dbReference type="Proteomes" id="UP000325313">
    <property type="component" value="Unassembled WGS sequence"/>
</dbReference>
<protein>
    <submittedName>
        <fullName evidence="1">Uncharacterized protein</fullName>
    </submittedName>
</protein>
<evidence type="ECO:0000313" key="2">
    <source>
        <dbReference type="Proteomes" id="UP000325313"/>
    </source>
</evidence>
<evidence type="ECO:0000313" key="1">
    <source>
        <dbReference type="EMBL" id="KAA1129042.1"/>
    </source>
</evidence>
<dbReference type="EMBL" id="VDEP01000138">
    <property type="protein sequence ID" value="KAA1129042.1"/>
    <property type="molecule type" value="Genomic_DNA"/>
</dbReference>
<gene>
    <name evidence="1" type="ORF">PGTUg99_025755</name>
</gene>
<comment type="caution">
    <text evidence="1">The sequence shown here is derived from an EMBL/GenBank/DDBJ whole genome shotgun (WGS) entry which is preliminary data.</text>
</comment>
<sequence>MCEIDTITEASGAEITVCQPHHASDITNVNELKDQHSSVIVFIISCSRSLQPTPPTIKTSVAPTWAIARSVISTNIAKIVRYELGMTRNRSAGSFKSRVA</sequence>
<accession>A0A5B0RUK3</accession>
<name>A0A5B0RUK3_PUCGR</name>
<dbReference type="AlphaFoldDB" id="A0A5B0RUK3"/>